<dbReference type="GO" id="GO:0006423">
    <property type="term" value="P:cysteinyl-tRNA aminoacylation"/>
    <property type="evidence" value="ECO:0007669"/>
    <property type="project" value="UniProtKB-UniRule"/>
</dbReference>
<evidence type="ECO:0000256" key="12">
    <source>
        <dbReference type="ARBA" id="ARBA00023146"/>
    </source>
</evidence>
<evidence type="ECO:0000256" key="1">
    <source>
        <dbReference type="ARBA" id="ARBA00001947"/>
    </source>
</evidence>
<feature type="binding site" evidence="13">
    <location>
        <position position="298"/>
    </location>
    <ligand>
        <name>ATP</name>
        <dbReference type="ChEBI" id="CHEBI:30616"/>
    </ligand>
</feature>
<protein>
    <recommendedName>
        <fullName evidence="13">Cysteine--tRNA ligase</fullName>
        <ecNumber evidence="13">6.1.1.16</ecNumber>
    </recommendedName>
    <alternativeName>
        <fullName evidence="13">Cysteinyl-tRNA synthetase</fullName>
        <shortName evidence="13">CysRS</shortName>
    </alternativeName>
</protein>
<evidence type="ECO:0000259" key="14">
    <source>
        <dbReference type="SMART" id="SM00840"/>
    </source>
</evidence>
<feature type="short sequence motif" description="'KMSKS' region" evidence="13">
    <location>
        <begin position="295"/>
        <end position="299"/>
    </location>
</feature>
<comment type="similarity">
    <text evidence="3 13">Belongs to the class-I aminoacyl-tRNA synthetase family.</text>
</comment>
<evidence type="ECO:0000256" key="10">
    <source>
        <dbReference type="ARBA" id="ARBA00022840"/>
    </source>
</evidence>
<evidence type="ECO:0000256" key="11">
    <source>
        <dbReference type="ARBA" id="ARBA00022917"/>
    </source>
</evidence>
<dbReference type="SUPFAM" id="SSF47323">
    <property type="entry name" value="Anticodon-binding domain of a subclass of class I aminoacyl-tRNA synthetases"/>
    <property type="match status" value="1"/>
</dbReference>
<comment type="caution">
    <text evidence="13">Lacks conserved residue(s) required for the propagation of feature annotation.</text>
</comment>
<keyword evidence="8 13" id="KW-0547">Nucleotide-binding</keyword>
<dbReference type="InterPro" id="IPR009080">
    <property type="entry name" value="tRNAsynth_Ia_anticodon-bd"/>
</dbReference>
<dbReference type="SUPFAM" id="SSF52374">
    <property type="entry name" value="Nucleotidylyl transferase"/>
    <property type="match status" value="1"/>
</dbReference>
<dbReference type="CDD" id="cd00672">
    <property type="entry name" value="CysRS_core"/>
    <property type="match status" value="1"/>
</dbReference>
<evidence type="ECO:0000256" key="3">
    <source>
        <dbReference type="ARBA" id="ARBA00005594"/>
    </source>
</evidence>
<keyword evidence="11 13" id="KW-0648">Protein biosynthesis</keyword>
<dbReference type="Gene3D" id="3.40.50.620">
    <property type="entry name" value="HUPs"/>
    <property type="match status" value="1"/>
</dbReference>
<keyword evidence="7" id="KW-0479">Metal-binding</keyword>
<dbReference type="GO" id="GO:0005524">
    <property type="term" value="F:ATP binding"/>
    <property type="evidence" value="ECO:0007669"/>
    <property type="project" value="UniProtKB-UniRule"/>
</dbReference>
<keyword evidence="9" id="KW-0862">Zinc</keyword>
<evidence type="ECO:0000313" key="16">
    <source>
        <dbReference type="Proteomes" id="UP000230903"/>
    </source>
</evidence>
<dbReference type="EC" id="6.1.1.16" evidence="13"/>
<accession>A0A2H0UMT4</accession>
<comment type="caution">
    <text evidence="15">The sequence shown here is derived from an EMBL/GenBank/DDBJ whole genome shotgun (WGS) entry which is preliminary data.</text>
</comment>
<dbReference type="GO" id="GO:0046872">
    <property type="term" value="F:metal ion binding"/>
    <property type="evidence" value="ECO:0007669"/>
    <property type="project" value="UniProtKB-KW"/>
</dbReference>
<dbReference type="Proteomes" id="UP000230903">
    <property type="component" value="Unassembled WGS sequence"/>
</dbReference>
<dbReference type="GO" id="GO:0005737">
    <property type="term" value="C:cytoplasm"/>
    <property type="evidence" value="ECO:0007669"/>
    <property type="project" value="UniProtKB-SubCell"/>
</dbReference>
<evidence type="ECO:0000256" key="8">
    <source>
        <dbReference type="ARBA" id="ARBA00022741"/>
    </source>
</evidence>
<keyword evidence="10 13" id="KW-0067">ATP-binding</keyword>
<dbReference type="AlphaFoldDB" id="A0A2H0UMT4"/>
<sequence>MISIYNTLSGKKEILKKPFARKLKMFVCGPTVYDYLHIGNARTFMVFDLLAKYLRSRGYKIYYLMNVTNVDDKIIARAKEKNESPQELADEFEALFFKNMDWLGIDSVNTYARATDHIKEVIGQVKTLIKRGNAYEIPGDPSTGQAGGWYFDLTSFKNYGKLSHRSVAGAEDGVSRIDESIKKKNTGDFCLWKFSRSPEDLPTFIHEHHSKGFRIVDGEPSWETALGWGRPGWHIEDTAISEHYFGPQYDIHGGGIDLKFPHHEAEIAQQESASRKAPFVRYWVHSGALTVNGAKMSKSLNNFVTIEDLLKNYTGQEFRMFTLMHHYRSPVDYNTEALNTARKHLADIQVFLAKLDLMHPKKTDSSLAVNSFAEKYYAVMDDDFNSPGGLGVLFGLMNEVNPQMFEISRSQAKQVKQFLLNALTGLGFTNLELKIDSKVLDMAKDRELSRVNKQFNQSDELRKKIEALGYTVEDTPAGPLVLPR</sequence>
<keyword evidence="5 13" id="KW-0963">Cytoplasm</keyword>
<dbReference type="HAMAP" id="MF_00041">
    <property type="entry name" value="Cys_tRNA_synth"/>
    <property type="match status" value="1"/>
</dbReference>
<dbReference type="InterPro" id="IPR015273">
    <property type="entry name" value="Cys-tRNA-synt_Ia_DALR"/>
</dbReference>
<comment type="subcellular location">
    <subcellularLocation>
        <location evidence="2 13">Cytoplasm</location>
    </subcellularLocation>
</comment>
<dbReference type="Pfam" id="PF01406">
    <property type="entry name" value="tRNA-synt_1e"/>
    <property type="match status" value="1"/>
</dbReference>
<dbReference type="InterPro" id="IPR032678">
    <property type="entry name" value="tRNA-synt_1_cat_dom"/>
</dbReference>
<dbReference type="SMART" id="SM00840">
    <property type="entry name" value="DALR_2"/>
    <property type="match status" value="1"/>
</dbReference>
<evidence type="ECO:0000256" key="2">
    <source>
        <dbReference type="ARBA" id="ARBA00004496"/>
    </source>
</evidence>
<dbReference type="EMBL" id="PFBC01000050">
    <property type="protein sequence ID" value="PIR87729.1"/>
    <property type="molecule type" value="Genomic_DNA"/>
</dbReference>
<evidence type="ECO:0000256" key="13">
    <source>
        <dbReference type="HAMAP-Rule" id="MF_00041"/>
    </source>
</evidence>
<dbReference type="GO" id="GO:0004817">
    <property type="term" value="F:cysteine-tRNA ligase activity"/>
    <property type="evidence" value="ECO:0007669"/>
    <property type="project" value="UniProtKB-UniRule"/>
</dbReference>
<keyword evidence="12 13" id="KW-0030">Aminoacyl-tRNA synthetase</keyword>
<evidence type="ECO:0000313" key="15">
    <source>
        <dbReference type="EMBL" id="PIR87729.1"/>
    </source>
</evidence>
<dbReference type="InterPro" id="IPR014729">
    <property type="entry name" value="Rossmann-like_a/b/a_fold"/>
</dbReference>
<comment type="catalytic activity">
    <reaction evidence="13">
        <text>tRNA(Cys) + L-cysteine + ATP = L-cysteinyl-tRNA(Cys) + AMP + diphosphate</text>
        <dbReference type="Rhea" id="RHEA:17773"/>
        <dbReference type="Rhea" id="RHEA-COMP:9661"/>
        <dbReference type="Rhea" id="RHEA-COMP:9679"/>
        <dbReference type="ChEBI" id="CHEBI:30616"/>
        <dbReference type="ChEBI" id="CHEBI:33019"/>
        <dbReference type="ChEBI" id="CHEBI:35235"/>
        <dbReference type="ChEBI" id="CHEBI:78442"/>
        <dbReference type="ChEBI" id="CHEBI:78517"/>
        <dbReference type="ChEBI" id="CHEBI:456215"/>
        <dbReference type="EC" id="6.1.1.16"/>
    </reaction>
</comment>
<evidence type="ECO:0000256" key="5">
    <source>
        <dbReference type="ARBA" id="ARBA00022490"/>
    </source>
</evidence>
<evidence type="ECO:0000256" key="9">
    <source>
        <dbReference type="ARBA" id="ARBA00022833"/>
    </source>
</evidence>
<keyword evidence="6 13" id="KW-0436">Ligase</keyword>
<dbReference type="PRINTS" id="PR00983">
    <property type="entry name" value="TRNASYNTHCYS"/>
</dbReference>
<dbReference type="InterPro" id="IPR024909">
    <property type="entry name" value="Cys-tRNA/MSH_ligase"/>
</dbReference>
<reference evidence="16" key="1">
    <citation type="submission" date="2017-09" db="EMBL/GenBank/DDBJ databases">
        <title>Depth-based differentiation of microbial function through sediment-hosted aquifers and enrichment of novel symbionts in the deep terrestrial subsurface.</title>
        <authorList>
            <person name="Probst A.J."/>
            <person name="Ladd B."/>
            <person name="Jarett J.K."/>
            <person name="Geller-Mcgrath D.E."/>
            <person name="Sieber C.M.K."/>
            <person name="Emerson J.B."/>
            <person name="Anantharaman K."/>
            <person name="Thomas B.C."/>
            <person name="Malmstrom R."/>
            <person name="Stieglmeier M."/>
            <person name="Klingl A."/>
            <person name="Woyke T."/>
            <person name="Ryan C.M."/>
            <person name="Banfield J.F."/>
        </authorList>
    </citation>
    <scope>NUCLEOTIDE SEQUENCE [LARGE SCALE GENOMIC DNA]</scope>
</reference>
<comment type="cofactor">
    <cofactor evidence="1">
        <name>Zn(2+)</name>
        <dbReference type="ChEBI" id="CHEBI:29105"/>
    </cofactor>
</comment>
<dbReference type="InterPro" id="IPR015803">
    <property type="entry name" value="Cys-tRNA-ligase"/>
</dbReference>
<feature type="domain" description="Cysteinyl-tRNA synthetase class Ia DALR" evidence="14">
    <location>
        <begin position="375"/>
        <end position="439"/>
    </location>
</feature>
<dbReference type="Pfam" id="PF09190">
    <property type="entry name" value="DALR_2"/>
    <property type="match status" value="1"/>
</dbReference>
<dbReference type="Gene3D" id="1.20.120.1910">
    <property type="entry name" value="Cysteine-tRNA ligase, C-terminal anti-codon recognition domain"/>
    <property type="match status" value="1"/>
</dbReference>
<organism evidence="15 16">
    <name type="scientific">Candidatus Harrisonbacteria bacterium CG10_big_fil_rev_8_21_14_0_10_45_28</name>
    <dbReference type="NCBI Taxonomy" id="1974586"/>
    <lineage>
        <taxon>Bacteria</taxon>
        <taxon>Candidatus Harrisoniibacteriota</taxon>
    </lineage>
</organism>
<feature type="short sequence motif" description="'HIGH' region" evidence="13">
    <location>
        <begin position="30"/>
        <end position="40"/>
    </location>
</feature>
<evidence type="ECO:0000256" key="4">
    <source>
        <dbReference type="ARBA" id="ARBA00011245"/>
    </source>
</evidence>
<proteinExistence type="inferred from homology"/>
<dbReference type="PANTHER" id="PTHR10890">
    <property type="entry name" value="CYSTEINYL-TRNA SYNTHETASE"/>
    <property type="match status" value="1"/>
</dbReference>
<gene>
    <name evidence="13" type="primary">cysS</name>
    <name evidence="15" type="ORF">COU10_03120</name>
</gene>
<evidence type="ECO:0000256" key="7">
    <source>
        <dbReference type="ARBA" id="ARBA00022723"/>
    </source>
</evidence>
<comment type="subunit">
    <text evidence="4 13">Monomer.</text>
</comment>
<dbReference type="NCBIfam" id="TIGR00435">
    <property type="entry name" value="cysS"/>
    <property type="match status" value="1"/>
</dbReference>
<name>A0A2H0UMT4_9BACT</name>
<dbReference type="PANTHER" id="PTHR10890:SF3">
    <property type="entry name" value="CYSTEINE--TRNA LIGASE, CYTOPLASMIC"/>
    <property type="match status" value="1"/>
</dbReference>
<evidence type="ECO:0000256" key="6">
    <source>
        <dbReference type="ARBA" id="ARBA00022598"/>
    </source>
</evidence>